<dbReference type="Proteomes" id="UP001305702">
    <property type="component" value="Chromosome"/>
</dbReference>
<dbReference type="RefSeq" id="WP_315603665.1">
    <property type="nucleotide sequence ID" value="NZ_CP130318.1"/>
</dbReference>
<dbReference type="Gene3D" id="2.60.120.260">
    <property type="entry name" value="Galactose-binding domain-like"/>
    <property type="match status" value="3"/>
</dbReference>
<evidence type="ECO:0000313" key="2">
    <source>
        <dbReference type="Proteomes" id="UP001305702"/>
    </source>
</evidence>
<reference evidence="1 2" key="1">
    <citation type="submission" date="2022-02" db="EMBL/GenBank/DDBJ databases">
        <title>Paenibacillus sp. MBLB1776 Whole Genome Shotgun Sequencing.</title>
        <authorList>
            <person name="Hwang C.Y."/>
            <person name="Cho E.-S."/>
            <person name="Seo M.-J."/>
        </authorList>
    </citation>
    <scope>NUCLEOTIDE SEQUENCE [LARGE SCALE GENOMIC DNA]</scope>
    <source>
        <strain evidence="1 2">MBLB1776</strain>
    </source>
</reference>
<dbReference type="KEGG" id="paun:MJA45_20025"/>
<dbReference type="SUPFAM" id="SSF51445">
    <property type="entry name" value="(Trans)glycosidases"/>
    <property type="match status" value="1"/>
</dbReference>
<organism evidence="1 2">
    <name type="scientific">Paenibacillus aurantius</name>
    <dbReference type="NCBI Taxonomy" id="2918900"/>
    <lineage>
        <taxon>Bacteria</taxon>
        <taxon>Bacillati</taxon>
        <taxon>Bacillota</taxon>
        <taxon>Bacilli</taxon>
        <taxon>Bacillales</taxon>
        <taxon>Paenibacillaceae</taxon>
        <taxon>Paenibacillus</taxon>
    </lineage>
</organism>
<accession>A0AA96LA96</accession>
<protein>
    <recommendedName>
        <fullName evidence="3">Glycoside hydrolase family 2 catalytic domain-containing protein</fullName>
    </recommendedName>
</protein>
<gene>
    <name evidence="1" type="ORF">MJA45_20025</name>
</gene>
<dbReference type="EMBL" id="CP130318">
    <property type="protein sequence ID" value="WNQ09892.1"/>
    <property type="molecule type" value="Genomic_DNA"/>
</dbReference>
<dbReference type="InterPro" id="IPR017853">
    <property type="entry name" value="GH"/>
</dbReference>
<keyword evidence="2" id="KW-1185">Reference proteome</keyword>
<evidence type="ECO:0008006" key="3">
    <source>
        <dbReference type="Google" id="ProtNLM"/>
    </source>
</evidence>
<dbReference type="AlphaFoldDB" id="A0AA96LA96"/>
<name>A0AA96LA96_9BACL</name>
<dbReference type="Gene3D" id="3.20.20.80">
    <property type="entry name" value="Glycosidases"/>
    <property type="match status" value="1"/>
</dbReference>
<sequence>MVQAKKVWWIGLMLAMVLQVVGVPPHVIQPASAQSNENLLANPGFESDWTNWSSLGGDDSIDTTTAHSGSKSLKFVGNMNNLNNKVASASYINVTEGQPIRIRLYSKDTLTAGTTTVGIRFWDENGTTISYDFFPLPSSSNWINQEQTIITPKNTSKLNPVKYSMRATLYIQVQESASGSVWIDDVSLTTDNLLSDPGFELNNSSWAGSLTYNTTAANVRTGNASAQIIGNAGSFNEFHSASFIPIDENQNVTLMANAKSTLAYNETLKIGFAFYDASQNLLSYSWSDRVVNSGSWATATYSAQSPAGTQYVKAYFWISQNAAGTAWIDDVVLYSQNILLNPGFEDGYASWNQRATSLDPAAAHRGTKAVKFTGDPANAFNVMEYVNLLPAAPGDNFMLKSYVKSNLTAGSFQIGLRFVKADRLTSNGYTWSTTVLSSNWVENNDVFVVPEGTYYVQPYLMLSQDAVGSVWVDDTLLSQVPQSLKLTLPEKHVWSTDSKIMTNFEINLSKGSLSDYKVKLERYTFGSSTPVTSKEYLTLSPSFADYFDVSTLPSGYSIYKAHLIKKSDSSVLQTVVQEVLKADKYAYPVLPDTAASGVDANKAFTLNGATFNPRYMYHVDPYDYASLKERGFNAVQARGSNLDALQYAGLKGMVMLYRSSQVDLSYIQEQVTKYKDHPAVYAWLLNDEPDLTNMSATPITEAYNAIKAIDPNHPVFLNTAYKKSLVNGTYLAGLDVTSHDPYPFGGSDKVTDVSEVVDDQAATNKPIATVLQAFGNYGTWTIPTAEQVRAMTYLAVNHGTKAIGTYVNDDYPAGFLLKRDAPQIWAQYKILNQELETLKSVIAAAPVAQTITSSSPALDIKVREFSGTRYLFAVNTTRDNITSTFSGSGLTGKTSAEAIYESRTKPVSGGSLSDTFSPYMVHIYKLTP</sequence>
<dbReference type="SUPFAM" id="SSF49785">
    <property type="entry name" value="Galactose-binding domain-like"/>
    <property type="match status" value="2"/>
</dbReference>
<proteinExistence type="predicted"/>
<evidence type="ECO:0000313" key="1">
    <source>
        <dbReference type="EMBL" id="WNQ09892.1"/>
    </source>
</evidence>
<dbReference type="InterPro" id="IPR008979">
    <property type="entry name" value="Galactose-bd-like_sf"/>
</dbReference>